<keyword evidence="2" id="KW-1185">Reference proteome</keyword>
<organism evidence="1 2">
    <name type="scientific">Daphnia magna</name>
    <dbReference type="NCBI Taxonomy" id="35525"/>
    <lineage>
        <taxon>Eukaryota</taxon>
        <taxon>Metazoa</taxon>
        <taxon>Ecdysozoa</taxon>
        <taxon>Arthropoda</taxon>
        <taxon>Crustacea</taxon>
        <taxon>Branchiopoda</taxon>
        <taxon>Diplostraca</taxon>
        <taxon>Cladocera</taxon>
        <taxon>Anomopoda</taxon>
        <taxon>Daphniidae</taxon>
        <taxon>Daphnia</taxon>
    </lineage>
</organism>
<protein>
    <submittedName>
        <fullName evidence="1">Uncharacterized protein</fullName>
    </submittedName>
</protein>
<gene>
    <name evidence="1" type="ORF">OUZ56_007382</name>
</gene>
<accession>A0ABR0AA01</accession>
<name>A0ABR0AA01_9CRUS</name>
<comment type="caution">
    <text evidence="1">The sequence shown here is derived from an EMBL/GenBank/DDBJ whole genome shotgun (WGS) entry which is preliminary data.</text>
</comment>
<reference evidence="1 2" key="1">
    <citation type="journal article" date="2023" name="Nucleic Acids Res.">
        <title>The hologenome of Daphnia magna reveals possible DNA methylation and microbiome-mediated evolution of the host genome.</title>
        <authorList>
            <person name="Chaturvedi A."/>
            <person name="Li X."/>
            <person name="Dhandapani V."/>
            <person name="Marshall H."/>
            <person name="Kissane S."/>
            <person name="Cuenca-Cambronero M."/>
            <person name="Asole G."/>
            <person name="Calvet F."/>
            <person name="Ruiz-Romero M."/>
            <person name="Marangio P."/>
            <person name="Guigo R."/>
            <person name="Rago D."/>
            <person name="Mirbahai L."/>
            <person name="Eastwood N."/>
            <person name="Colbourne J.K."/>
            <person name="Zhou J."/>
            <person name="Mallon E."/>
            <person name="Orsini L."/>
        </authorList>
    </citation>
    <scope>NUCLEOTIDE SEQUENCE [LARGE SCALE GENOMIC DNA]</scope>
    <source>
        <strain evidence="1">LRV0_1</strain>
    </source>
</reference>
<dbReference type="EMBL" id="JAOYFB010000037">
    <property type="protein sequence ID" value="KAK4021893.1"/>
    <property type="molecule type" value="Genomic_DNA"/>
</dbReference>
<proteinExistence type="predicted"/>
<evidence type="ECO:0000313" key="2">
    <source>
        <dbReference type="Proteomes" id="UP001234178"/>
    </source>
</evidence>
<sequence length="220" mass="24577">MMTGKTRNSKLLNKVANVDKTSTQRTRKQKLIKMMELMVKEHYASFIIFMHFPNNHESAINVQKLGDFAIAVLKKPCMKLARDEFKAAAVQFQLNRKSGTDKEEEISVLRHQTSNGSVQSHQTPVVVSENPASTANTTRPHATVVAVLGGCSPSSAPPRHSGVSVPDLSIPGSIQHHSTEGVTKLWNWNFQNGSIKSGIRPKTMEYARWRWLSESLEIRT</sequence>
<dbReference type="Proteomes" id="UP001234178">
    <property type="component" value="Unassembled WGS sequence"/>
</dbReference>
<evidence type="ECO:0000313" key="1">
    <source>
        <dbReference type="EMBL" id="KAK4021893.1"/>
    </source>
</evidence>